<dbReference type="Pfam" id="PF00590">
    <property type="entry name" value="TP_methylase"/>
    <property type="match status" value="1"/>
</dbReference>
<dbReference type="AlphaFoldDB" id="A0A382H4F4"/>
<name>A0A382H4F4_9ZZZZ</name>
<accession>A0A382H4F4</accession>
<organism evidence="4">
    <name type="scientific">marine metagenome</name>
    <dbReference type="NCBI Taxonomy" id="408172"/>
    <lineage>
        <taxon>unclassified sequences</taxon>
        <taxon>metagenomes</taxon>
        <taxon>ecological metagenomes</taxon>
    </lineage>
</organism>
<dbReference type="InterPro" id="IPR000878">
    <property type="entry name" value="4pyrrol_Mease"/>
</dbReference>
<dbReference type="Gene3D" id="3.30.950.10">
    <property type="entry name" value="Methyltransferase, Cobalt-precorrin-4 Transmethylase, Domain 2"/>
    <property type="match status" value="1"/>
</dbReference>
<evidence type="ECO:0000256" key="1">
    <source>
        <dbReference type="ARBA" id="ARBA00022490"/>
    </source>
</evidence>
<dbReference type="SUPFAM" id="SSF53790">
    <property type="entry name" value="Tetrapyrrole methylase"/>
    <property type="match status" value="1"/>
</dbReference>
<dbReference type="PANTHER" id="PTHR46111">
    <property type="entry name" value="RIBOSOMAL RNA SMALL SUBUNIT METHYLTRANSFERASE I"/>
    <property type="match status" value="1"/>
</dbReference>
<dbReference type="PANTHER" id="PTHR46111:SF1">
    <property type="entry name" value="RIBOSOMAL RNA SMALL SUBUNIT METHYLTRANSFERASE I"/>
    <property type="match status" value="1"/>
</dbReference>
<dbReference type="InterPro" id="IPR035996">
    <property type="entry name" value="4pyrrol_Methylase_sf"/>
</dbReference>
<dbReference type="EMBL" id="UINC01058945">
    <property type="protein sequence ID" value="SVB81797.1"/>
    <property type="molecule type" value="Genomic_DNA"/>
</dbReference>
<reference evidence="4" key="1">
    <citation type="submission" date="2018-05" db="EMBL/GenBank/DDBJ databases">
        <authorList>
            <person name="Lanie J.A."/>
            <person name="Ng W.-L."/>
            <person name="Kazmierczak K.M."/>
            <person name="Andrzejewski T.M."/>
            <person name="Davidsen T.M."/>
            <person name="Wayne K.J."/>
            <person name="Tettelin H."/>
            <person name="Glass J.I."/>
            <person name="Rusch D."/>
            <person name="Podicherti R."/>
            <person name="Tsui H.-C.T."/>
            <person name="Winkler M.E."/>
        </authorList>
    </citation>
    <scope>NUCLEOTIDE SEQUENCE</scope>
</reference>
<feature type="domain" description="Tetrapyrrole methylase" evidence="3">
    <location>
        <begin position="3"/>
        <end position="63"/>
    </location>
</feature>
<keyword evidence="1" id="KW-0963">Cytoplasm</keyword>
<feature type="non-terminal residue" evidence="4">
    <location>
        <position position="1"/>
    </location>
</feature>
<sequence>KGRKRLIEELAQEKRTIVLFESPHRIVKTLNELYEIMGKRKAVLARELTKIHEEVIRGTLGDLVVIAGDKKLKGEITLVISGF</sequence>
<evidence type="ECO:0000313" key="4">
    <source>
        <dbReference type="EMBL" id="SVB81797.1"/>
    </source>
</evidence>
<proteinExistence type="predicted"/>
<evidence type="ECO:0000256" key="2">
    <source>
        <dbReference type="ARBA" id="ARBA00022552"/>
    </source>
</evidence>
<dbReference type="GO" id="GO:0008168">
    <property type="term" value="F:methyltransferase activity"/>
    <property type="evidence" value="ECO:0007669"/>
    <property type="project" value="InterPro"/>
</dbReference>
<protein>
    <recommendedName>
        <fullName evidence="3">Tetrapyrrole methylase domain-containing protein</fullName>
    </recommendedName>
</protein>
<dbReference type="GO" id="GO:0006364">
    <property type="term" value="P:rRNA processing"/>
    <property type="evidence" value="ECO:0007669"/>
    <property type="project" value="UniProtKB-KW"/>
</dbReference>
<dbReference type="InterPro" id="IPR008189">
    <property type="entry name" value="rRNA_ssu_MeTfrase_I"/>
</dbReference>
<keyword evidence="2" id="KW-0698">rRNA processing</keyword>
<evidence type="ECO:0000259" key="3">
    <source>
        <dbReference type="Pfam" id="PF00590"/>
    </source>
</evidence>
<gene>
    <name evidence="4" type="ORF">METZ01_LOCUS234651</name>
</gene>
<dbReference type="InterPro" id="IPR014776">
    <property type="entry name" value="4pyrrole_Mease_sub2"/>
</dbReference>